<accession>A0A0G4NB62</accession>
<reference evidence="2" key="1">
    <citation type="submission" date="2015-05" db="EMBL/GenBank/DDBJ databases">
        <authorList>
            <person name="Fogelqvist Johan"/>
        </authorList>
    </citation>
    <scope>NUCLEOTIDE SEQUENCE [LARGE SCALE GENOMIC DNA]</scope>
</reference>
<dbReference type="EMBL" id="CVQI01033518">
    <property type="protein sequence ID" value="CRK43722.1"/>
    <property type="molecule type" value="Genomic_DNA"/>
</dbReference>
<name>A0A0G4NB62_VERLO</name>
<evidence type="ECO:0000313" key="2">
    <source>
        <dbReference type="Proteomes" id="UP000045706"/>
    </source>
</evidence>
<protein>
    <submittedName>
        <fullName evidence="1">Uncharacterized protein</fullName>
    </submittedName>
</protein>
<gene>
    <name evidence="1" type="ORF">BN1723_016252</name>
</gene>
<organism evidence="1 2">
    <name type="scientific">Verticillium longisporum</name>
    <name type="common">Verticillium dahliae var. longisporum</name>
    <dbReference type="NCBI Taxonomy" id="100787"/>
    <lineage>
        <taxon>Eukaryota</taxon>
        <taxon>Fungi</taxon>
        <taxon>Dikarya</taxon>
        <taxon>Ascomycota</taxon>
        <taxon>Pezizomycotina</taxon>
        <taxon>Sordariomycetes</taxon>
        <taxon>Hypocreomycetidae</taxon>
        <taxon>Glomerellales</taxon>
        <taxon>Plectosphaerellaceae</taxon>
        <taxon>Verticillium</taxon>
    </lineage>
</organism>
<dbReference type="Proteomes" id="UP000045706">
    <property type="component" value="Unassembled WGS sequence"/>
</dbReference>
<evidence type="ECO:0000313" key="1">
    <source>
        <dbReference type="EMBL" id="CRK43722.1"/>
    </source>
</evidence>
<sequence length="132" mass="14956">MHAEMQLLSFYDHNIELTPRLLFIGTSKKTCYLCHEFISRYPLTISMPALCSSAVRKKHKTLLWEFSRHLEQTTARDLKTRLGIRRTMTMDSIDGPSLTTTGTFSSESHTDELSLRFIKAGGKAVSASESLE</sequence>
<dbReference type="Pfam" id="PF14441">
    <property type="entry name" value="OTT_1508_deam"/>
    <property type="match status" value="1"/>
</dbReference>
<proteinExistence type="predicted"/>
<dbReference type="InterPro" id="IPR027796">
    <property type="entry name" value="OTT_1508_deam-like"/>
</dbReference>
<dbReference type="AlphaFoldDB" id="A0A0G4NB62"/>